<evidence type="ECO:0000313" key="13">
    <source>
        <dbReference type="Proteomes" id="UP000295391"/>
    </source>
</evidence>
<gene>
    <name evidence="12" type="ORF">ATL17_2217</name>
</gene>
<keyword evidence="10" id="KW-0175">Coiled coil</keyword>
<dbReference type="EMBL" id="SNYR01000002">
    <property type="protein sequence ID" value="TDQ64203.1"/>
    <property type="molecule type" value="Genomic_DNA"/>
</dbReference>
<feature type="transmembrane region" description="Helical" evidence="9">
    <location>
        <begin position="387"/>
        <end position="417"/>
    </location>
</feature>
<evidence type="ECO:0000256" key="6">
    <source>
        <dbReference type="ARBA" id="ARBA00022692"/>
    </source>
</evidence>
<dbReference type="OrthoDB" id="9807065at2"/>
<dbReference type="SUPFAM" id="SSF161098">
    <property type="entry name" value="MetI-like"/>
    <property type="match status" value="1"/>
</dbReference>
<dbReference type="PANTHER" id="PTHR43470">
    <property type="entry name" value="PHOSPHATE TRANSPORT SYSTEM PERMEASE PROTEIN PSTA-RELATED"/>
    <property type="match status" value="1"/>
</dbReference>
<evidence type="ECO:0000256" key="4">
    <source>
        <dbReference type="ARBA" id="ARBA00022448"/>
    </source>
</evidence>
<feature type="transmembrane region" description="Helical" evidence="9">
    <location>
        <begin position="36"/>
        <end position="58"/>
    </location>
</feature>
<accession>A0A4R6VPP5</accession>
<evidence type="ECO:0000256" key="3">
    <source>
        <dbReference type="ARBA" id="ARBA00016864"/>
    </source>
</evidence>
<keyword evidence="4" id="KW-0813">Transport</keyword>
<evidence type="ECO:0000256" key="8">
    <source>
        <dbReference type="ARBA" id="ARBA00023136"/>
    </source>
</evidence>
<dbReference type="CDD" id="cd06261">
    <property type="entry name" value="TM_PBP2"/>
    <property type="match status" value="1"/>
</dbReference>
<feature type="transmembrane region" description="Helical" evidence="9">
    <location>
        <begin position="509"/>
        <end position="530"/>
    </location>
</feature>
<dbReference type="Pfam" id="PF00528">
    <property type="entry name" value="BPD_transp_1"/>
    <property type="match status" value="1"/>
</dbReference>
<comment type="similarity">
    <text evidence="2 9">Belongs to the binding-protein-dependent transport system permease family. CysTW subfamily.</text>
</comment>
<proteinExistence type="inferred from homology"/>
<dbReference type="PROSITE" id="PS50928">
    <property type="entry name" value="ABC_TM1"/>
    <property type="match status" value="1"/>
</dbReference>
<dbReference type="Pfam" id="PF11812">
    <property type="entry name" value="DUF3333"/>
    <property type="match status" value="1"/>
</dbReference>
<feature type="transmembrane region" description="Helical" evidence="9">
    <location>
        <begin position="583"/>
        <end position="602"/>
    </location>
</feature>
<dbReference type="Gene3D" id="1.20.5.340">
    <property type="match status" value="1"/>
</dbReference>
<sequence>MTDLAGGNVEHVSIHTSEGARQRLAKRYRGESIFKWLGRSAIGVSVAFLLLLLSTVVFQGLPAFTFNFVNLPFELTKEKLDYDGTAESLRKANYDAVVRDAIREQFPTVTGRSERRTLGGLLSSGASVYLRQQVLNEPDVLGTNKRLEVPISDFADLYLKGQITSDYTIEGRGALRVERGENGMRLIADQDVFADALSRAKDTLRAQEATLRAQQSGLQLSLNKTRGDIKALQERIPAETNANVKSRLEAELERSESDITVLEARIKQLEEQITNIESRVANPGLGEDLTGEMMSVLVYADGAVLKVQKVTSTTANVEQYLPLDEAVTSLDASQWSIRVLEVPEANRKFTDQEIVWTDELVERGFVRSGLNTIFFTRGASREPEMAGVLGAAVGSALTLIITLLLSFPLGVAAAIYLEEFAPKNRWTTLIEVNINNLAAVPSIVFGLLGLAVFLNYFELDRSAPYVGGMVLALMTLPTIIIASRAALRAVPPSIREAALGIGASRLQTVVHHVLPLAMPGILTGTIIGMAQALGETAPLLMIGMVAFVVDIPMGFSDPSTVLPVQIFMWADFPEPAFQQRTSAAIMVLLGFLITMNALAVVLRKRFERRW</sequence>
<evidence type="ECO:0000259" key="11">
    <source>
        <dbReference type="PROSITE" id="PS50928"/>
    </source>
</evidence>
<dbReference type="AlphaFoldDB" id="A0A4R6VPP5"/>
<evidence type="ECO:0000256" key="7">
    <source>
        <dbReference type="ARBA" id="ARBA00022989"/>
    </source>
</evidence>
<evidence type="ECO:0000256" key="5">
    <source>
        <dbReference type="ARBA" id="ARBA00022475"/>
    </source>
</evidence>
<comment type="caution">
    <text evidence="12">The sequence shown here is derived from an EMBL/GenBank/DDBJ whole genome shotgun (WGS) entry which is preliminary data.</text>
</comment>
<dbReference type="PANTHER" id="PTHR43470:SF5">
    <property type="entry name" value="PHOSPHATE TRANSPORT SYSTEM PERMEASE PROTEIN PSTA"/>
    <property type="match status" value="1"/>
</dbReference>
<comment type="subcellular location">
    <subcellularLocation>
        <location evidence="9">Cell inner membrane</location>
        <topology evidence="9">Multi-pass membrane protein</topology>
    </subcellularLocation>
    <subcellularLocation>
        <location evidence="1">Cell membrane</location>
        <topology evidence="1">Multi-pass membrane protein</topology>
    </subcellularLocation>
</comment>
<evidence type="ECO:0000256" key="9">
    <source>
        <dbReference type="RuleBase" id="RU363043"/>
    </source>
</evidence>
<evidence type="ECO:0000313" key="12">
    <source>
        <dbReference type="EMBL" id="TDQ64203.1"/>
    </source>
</evidence>
<reference evidence="12 13" key="1">
    <citation type="submission" date="2019-03" db="EMBL/GenBank/DDBJ databases">
        <title>Genomic Encyclopedia of Type Strains, Phase III (KMG-III): the genomes of soil and plant-associated and newly described type strains.</title>
        <authorList>
            <person name="Whitman W."/>
        </authorList>
    </citation>
    <scope>NUCLEOTIDE SEQUENCE [LARGE SCALE GENOMIC DNA]</scope>
    <source>
        <strain evidence="12 13">CGMCC 1.7002</strain>
    </source>
</reference>
<keyword evidence="7 9" id="KW-1133">Transmembrane helix</keyword>
<evidence type="ECO:0000256" key="1">
    <source>
        <dbReference type="ARBA" id="ARBA00004651"/>
    </source>
</evidence>
<keyword evidence="6 9" id="KW-0812">Transmembrane</keyword>
<keyword evidence="8 9" id="KW-0472">Membrane</keyword>
<feature type="transmembrane region" description="Helical" evidence="9">
    <location>
        <begin position="437"/>
        <end position="457"/>
    </location>
</feature>
<dbReference type="InterPro" id="IPR035906">
    <property type="entry name" value="MetI-like_sf"/>
</dbReference>
<evidence type="ECO:0000256" key="10">
    <source>
        <dbReference type="SAM" id="Coils"/>
    </source>
</evidence>
<feature type="domain" description="ABC transmembrane type-1" evidence="11">
    <location>
        <begin position="392"/>
        <end position="599"/>
    </location>
</feature>
<dbReference type="InterPro" id="IPR024573">
    <property type="entry name" value="DUF3333"/>
</dbReference>
<dbReference type="InterPro" id="IPR000515">
    <property type="entry name" value="MetI-like"/>
</dbReference>
<keyword evidence="5 9" id="KW-1003">Cell membrane</keyword>
<dbReference type="NCBIfam" id="TIGR00974">
    <property type="entry name" value="3a0107s02c"/>
    <property type="match status" value="1"/>
</dbReference>
<dbReference type="GO" id="GO:0005886">
    <property type="term" value="C:plasma membrane"/>
    <property type="evidence" value="ECO:0007669"/>
    <property type="project" value="UniProtKB-SubCell"/>
</dbReference>
<feature type="transmembrane region" description="Helical" evidence="9">
    <location>
        <begin position="469"/>
        <end position="489"/>
    </location>
</feature>
<evidence type="ECO:0000256" key="2">
    <source>
        <dbReference type="ARBA" id="ARBA00007069"/>
    </source>
</evidence>
<keyword evidence="13" id="KW-1185">Reference proteome</keyword>
<dbReference type="Gene3D" id="1.10.3720.10">
    <property type="entry name" value="MetI-like"/>
    <property type="match status" value="1"/>
</dbReference>
<dbReference type="InterPro" id="IPR005672">
    <property type="entry name" value="Phosphate_PstA"/>
</dbReference>
<dbReference type="Proteomes" id="UP000295391">
    <property type="component" value="Unassembled WGS sequence"/>
</dbReference>
<feature type="coiled-coil region" evidence="10">
    <location>
        <begin position="245"/>
        <end position="279"/>
    </location>
</feature>
<protein>
    <recommendedName>
        <fullName evidence="3 9">Phosphate transport system permease protein PstA</fullName>
    </recommendedName>
</protein>
<dbReference type="GO" id="GO:0005315">
    <property type="term" value="F:phosphate transmembrane transporter activity"/>
    <property type="evidence" value="ECO:0007669"/>
    <property type="project" value="InterPro"/>
</dbReference>
<dbReference type="GO" id="GO:0035435">
    <property type="term" value="P:phosphate ion transmembrane transport"/>
    <property type="evidence" value="ECO:0007669"/>
    <property type="project" value="InterPro"/>
</dbReference>
<organism evidence="12 13">
    <name type="scientific">Maritalea mobilis</name>
    <dbReference type="NCBI Taxonomy" id="483324"/>
    <lineage>
        <taxon>Bacteria</taxon>
        <taxon>Pseudomonadati</taxon>
        <taxon>Pseudomonadota</taxon>
        <taxon>Alphaproteobacteria</taxon>
        <taxon>Hyphomicrobiales</taxon>
        <taxon>Devosiaceae</taxon>
        <taxon>Maritalea</taxon>
    </lineage>
</organism>
<name>A0A4R6VPP5_9HYPH</name>